<dbReference type="PATRIC" id="fig|1195236.3.peg.368"/>
<organism evidence="3 4">
    <name type="scientific">Ruminiclostridium cellobioparum subsp. termitidis CT1112</name>
    <dbReference type="NCBI Taxonomy" id="1195236"/>
    <lineage>
        <taxon>Bacteria</taxon>
        <taxon>Bacillati</taxon>
        <taxon>Bacillota</taxon>
        <taxon>Clostridia</taxon>
        <taxon>Eubacteriales</taxon>
        <taxon>Oscillospiraceae</taxon>
        <taxon>Ruminiclostridium</taxon>
    </lineage>
</organism>
<sequence>MAKKVTVSPVLDGSVPIEIESMNLSQTIDSMLPNEATEVKFTFSITPGAAAKTYPIKFNIQFYNTYNDYYSTTETGYIKTLEGNALPKLILKTVTTNPSPVQPGQDFRMDITLENEGQLSAKNVSVTLLGLKNDGVSIQGTTSKQTRSIIYGYDTSTITYNLSASKKIEAGANSLKLKLDYSDPDGESHSDEIDFFINIQGQDSQTIVELKNIVSPASALSPGENALVAFDVVNTGTEDARNVKVTVTADKEIIPRTQNTIIIPTLKKGETKNVQFQLFISDEAVTKNYAVALNVEYDVPSADAASKQTVMQYVGFYVENSTGKTVPRLIIDSYSINPKTIKAGQPFTLDLSILNTSKSSAIKNVKITLNSDDGTFSTVNSNSFYIDNISPKKNVKKQISFSSKSDAAPKQYTISVNYDYEDDKGNPYTTKDIVGIPLTQATRLVIGDFSFPPEAFIGNPVPINVSFYNMGKSTLYNLLVKLEGDFKVEGTSYFVGNFEPGKTDSFDGAITPGAAGPVKGFVIFSYEDAEGNPQEVKKEITLNASEMPAPPPMPGDGSIPQEGGKKFPLWAYIASGTGLLAVMVTVILLVRRKIRRRKELLFDEEL</sequence>
<accession>S0FUF7</accession>
<evidence type="ECO:0000313" key="3">
    <source>
        <dbReference type="EMBL" id="EMS73956.1"/>
    </source>
</evidence>
<dbReference type="PANTHER" id="PTHR35902:SF6">
    <property type="entry name" value="CONSERVED WITHIN P. AEROPHILUM"/>
    <property type="match status" value="1"/>
</dbReference>
<protein>
    <submittedName>
        <fullName evidence="3">CARDB domain-containing protein</fullName>
    </submittedName>
</protein>
<dbReference type="PANTHER" id="PTHR35902">
    <property type="entry name" value="S-LAYER DOMAIN-LIKE PROTEIN-RELATED"/>
    <property type="match status" value="1"/>
</dbReference>
<dbReference type="InterPro" id="IPR011635">
    <property type="entry name" value="CARDB"/>
</dbReference>
<evidence type="ECO:0000256" key="1">
    <source>
        <dbReference type="SAM" id="Phobius"/>
    </source>
</evidence>
<dbReference type="Pfam" id="PF07705">
    <property type="entry name" value="CARDB"/>
    <property type="match status" value="1"/>
</dbReference>
<keyword evidence="1" id="KW-1133">Transmembrane helix</keyword>
<name>S0FUF7_RUMCE</name>
<dbReference type="RefSeq" id="WP_004623286.1">
    <property type="nucleotide sequence ID" value="NZ_AORV01000010.1"/>
</dbReference>
<dbReference type="InterPro" id="IPR013783">
    <property type="entry name" value="Ig-like_fold"/>
</dbReference>
<dbReference type="Proteomes" id="UP000014155">
    <property type="component" value="Unassembled WGS sequence"/>
</dbReference>
<evidence type="ECO:0000259" key="2">
    <source>
        <dbReference type="Pfam" id="PF07705"/>
    </source>
</evidence>
<feature type="domain" description="CARDB" evidence="2">
    <location>
        <begin position="215"/>
        <end position="297"/>
    </location>
</feature>
<dbReference type="Gene3D" id="2.60.40.10">
    <property type="entry name" value="Immunoglobulins"/>
    <property type="match status" value="3"/>
</dbReference>
<dbReference type="AlphaFoldDB" id="S0FUF7"/>
<feature type="transmembrane region" description="Helical" evidence="1">
    <location>
        <begin position="569"/>
        <end position="590"/>
    </location>
</feature>
<gene>
    <name evidence="3" type="ORF">CTER_5566</name>
</gene>
<reference evidence="3 4" key="1">
    <citation type="journal article" date="2013" name="Genome Announc.">
        <title>Draft Genome Sequence of the Cellulolytic, Mesophilic, Anaerobic Bacterium Clostridium termitidis Strain CT1112 (DSM 5398).</title>
        <authorList>
            <person name="Lal S."/>
            <person name="Ramachandran U."/>
            <person name="Zhang X."/>
            <person name="Munir R."/>
            <person name="Sparling R."/>
            <person name="Levin D.B."/>
        </authorList>
    </citation>
    <scope>NUCLEOTIDE SEQUENCE [LARGE SCALE GENOMIC DNA]</scope>
    <source>
        <strain evidence="3 4">CT1112</strain>
    </source>
</reference>
<keyword evidence="1" id="KW-0472">Membrane</keyword>
<keyword evidence="4" id="KW-1185">Reference proteome</keyword>
<keyword evidence="1" id="KW-0812">Transmembrane</keyword>
<dbReference type="EMBL" id="AORV01000010">
    <property type="protein sequence ID" value="EMS73956.1"/>
    <property type="molecule type" value="Genomic_DNA"/>
</dbReference>
<dbReference type="STRING" id="1195236.CTER_5566"/>
<comment type="caution">
    <text evidence="3">The sequence shown here is derived from an EMBL/GenBank/DDBJ whole genome shotgun (WGS) entry which is preliminary data.</text>
</comment>
<dbReference type="eggNOG" id="COG1361">
    <property type="taxonomic scope" value="Bacteria"/>
</dbReference>
<proteinExistence type="predicted"/>
<evidence type="ECO:0000313" key="4">
    <source>
        <dbReference type="Proteomes" id="UP000014155"/>
    </source>
</evidence>